<keyword evidence="1" id="KW-0805">Transcription regulation</keyword>
<dbReference type="PANTHER" id="PTHR47894">
    <property type="entry name" value="HTH-TYPE TRANSCRIPTIONAL REGULATOR GADX"/>
    <property type="match status" value="1"/>
</dbReference>
<dbReference type="SMART" id="SM00342">
    <property type="entry name" value="HTH_ARAC"/>
    <property type="match status" value="1"/>
</dbReference>
<accession>A0A1I1TDQ0</accession>
<dbReference type="AlphaFoldDB" id="A0A1I1TDQ0"/>
<keyword evidence="3" id="KW-0804">Transcription</keyword>
<reference evidence="6" key="1">
    <citation type="submission" date="2016-10" db="EMBL/GenBank/DDBJ databases">
        <authorList>
            <person name="Varghese N."/>
            <person name="Submissions S."/>
        </authorList>
    </citation>
    <scope>NUCLEOTIDE SEQUENCE [LARGE SCALE GENOMIC DNA]</scope>
    <source>
        <strain evidence="6">JCM 2783</strain>
    </source>
</reference>
<gene>
    <name evidence="5" type="ORF">SAMN05216372_102468</name>
</gene>
<feature type="domain" description="HTH araC/xylS-type" evidence="4">
    <location>
        <begin position="230"/>
        <end position="329"/>
    </location>
</feature>
<dbReference type="Pfam" id="PF12833">
    <property type="entry name" value="HTH_18"/>
    <property type="match status" value="1"/>
</dbReference>
<dbReference type="GO" id="GO:0003700">
    <property type="term" value="F:DNA-binding transcription factor activity"/>
    <property type="evidence" value="ECO:0007669"/>
    <property type="project" value="InterPro"/>
</dbReference>
<evidence type="ECO:0000256" key="2">
    <source>
        <dbReference type="ARBA" id="ARBA00023125"/>
    </source>
</evidence>
<dbReference type="GO" id="GO:0000976">
    <property type="term" value="F:transcription cis-regulatory region binding"/>
    <property type="evidence" value="ECO:0007669"/>
    <property type="project" value="TreeGrafter"/>
</dbReference>
<name>A0A1I1TDQ0_PSEOC</name>
<sequence length="335" mass="37131">MYTVTSNCFQVMAKTFLEQGVDPRKLDQQLLLALHNGTPITLAQVYSLFSQASEQTGNPDIGLGAYAHAHPSALGAQCYPMMSSPTLGTALKLMVDYHPLVTNGSHYLLEQRQDTLKLIGLEVGTSPIPAPRAFIDAGAALTLGVIHWLTPHQRPKPLGAEFTYAQPADTTRLRQMFGDNLRFSAPHNSMIFRARDAAIALPTADAALHVMHQEYAQSRLDDLVKGSVAARVERLLTRQLTQGINLDLSEVASTLLLSKRGLQKALEREAVSFVQLQEETRLKLAHNLLRNSTRSLKYISATLGFRDQSSFHKASMRWFGMPPSQYRNHEDVLTN</sequence>
<dbReference type="PROSITE" id="PS01124">
    <property type="entry name" value="HTH_ARAC_FAMILY_2"/>
    <property type="match status" value="1"/>
</dbReference>
<dbReference type="InterPro" id="IPR009057">
    <property type="entry name" value="Homeodomain-like_sf"/>
</dbReference>
<dbReference type="GO" id="GO:0005829">
    <property type="term" value="C:cytosol"/>
    <property type="evidence" value="ECO:0007669"/>
    <property type="project" value="TreeGrafter"/>
</dbReference>
<keyword evidence="6" id="KW-1185">Reference proteome</keyword>
<keyword evidence="2 5" id="KW-0238">DNA-binding</keyword>
<evidence type="ECO:0000256" key="3">
    <source>
        <dbReference type="ARBA" id="ARBA00023163"/>
    </source>
</evidence>
<dbReference type="PANTHER" id="PTHR47894:SF1">
    <property type="entry name" value="HTH-TYPE TRANSCRIPTIONAL REGULATOR VQSM"/>
    <property type="match status" value="1"/>
</dbReference>
<dbReference type="SUPFAM" id="SSF46689">
    <property type="entry name" value="Homeodomain-like"/>
    <property type="match status" value="1"/>
</dbReference>
<dbReference type="EMBL" id="FOMO01000002">
    <property type="protein sequence ID" value="SFD56767.1"/>
    <property type="molecule type" value="Genomic_DNA"/>
</dbReference>
<evidence type="ECO:0000259" key="4">
    <source>
        <dbReference type="PROSITE" id="PS01124"/>
    </source>
</evidence>
<proteinExistence type="predicted"/>
<dbReference type="InterPro" id="IPR032687">
    <property type="entry name" value="AraC-type_N"/>
</dbReference>
<dbReference type="Pfam" id="PF12625">
    <property type="entry name" value="Arabinose_bd"/>
    <property type="match status" value="1"/>
</dbReference>
<evidence type="ECO:0000256" key="1">
    <source>
        <dbReference type="ARBA" id="ARBA00023015"/>
    </source>
</evidence>
<dbReference type="Gene3D" id="1.10.10.60">
    <property type="entry name" value="Homeodomain-like"/>
    <property type="match status" value="1"/>
</dbReference>
<evidence type="ECO:0000313" key="5">
    <source>
        <dbReference type="EMBL" id="SFD56767.1"/>
    </source>
</evidence>
<dbReference type="InterPro" id="IPR018060">
    <property type="entry name" value="HTH_AraC"/>
</dbReference>
<dbReference type="Proteomes" id="UP000243950">
    <property type="component" value="Unassembled WGS sequence"/>
</dbReference>
<organism evidence="5 6">
    <name type="scientific">Pseudomonas straminea</name>
    <dbReference type="NCBI Taxonomy" id="47882"/>
    <lineage>
        <taxon>Bacteria</taxon>
        <taxon>Pseudomonadati</taxon>
        <taxon>Pseudomonadota</taxon>
        <taxon>Gammaproteobacteria</taxon>
        <taxon>Pseudomonadales</taxon>
        <taxon>Pseudomonadaceae</taxon>
        <taxon>Phytopseudomonas</taxon>
    </lineage>
</organism>
<evidence type="ECO:0000313" key="6">
    <source>
        <dbReference type="Proteomes" id="UP000243950"/>
    </source>
</evidence>
<dbReference type="RefSeq" id="WP_093502040.1">
    <property type="nucleotide sequence ID" value="NZ_BSSG01000002.1"/>
</dbReference>
<protein>
    <submittedName>
        <fullName evidence="5">AraC-type DNA-binding protein</fullName>
    </submittedName>
</protein>